<dbReference type="EMBL" id="FNMV01000013">
    <property type="protein sequence ID" value="SDX66724.1"/>
    <property type="molecule type" value="Genomic_DNA"/>
</dbReference>
<dbReference type="InterPro" id="IPR013653">
    <property type="entry name" value="GCN5-like_dom"/>
</dbReference>
<reference evidence="3" key="1">
    <citation type="submission" date="2016-10" db="EMBL/GenBank/DDBJ databases">
        <authorList>
            <person name="Varghese N."/>
            <person name="Submissions S."/>
        </authorList>
    </citation>
    <scope>NUCLEOTIDE SEQUENCE [LARGE SCALE GENOMIC DNA]</scope>
    <source>
        <strain evidence="3">DSM 15718</strain>
    </source>
</reference>
<dbReference type="SUPFAM" id="SSF55729">
    <property type="entry name" value="Acyl-CoA N-acyltransferases (Nat)"/>
    <property type="match status" value="1"/>
</dbReference>
<evidence type="ECO:0000313" key="2">
    <source>
        <dbReference type="EMBL" id="SDX66724.1"/>
    </source>
</evidence>
<evidence type="ECO:0000313" key="3">
    <source>
        <dbReference type="Proteomes" id="UP000198569"/>
    </source>
</evidence>
<gene>
    <name evidence="2" type="ORF">SAMN05444338_11332</name>
</gene>
<keyword evidence="3" id="KW-1185">Reference proteome</keyword>
<dbReference type="InterPro" id="IPR000182">
    <property type="entry name" value="GNAT_dom"/>
</dbReference>
<sequence>MLQKSTTISTMNQEQKLDNPVWYSLAESHKELGLIYNKTHFYDPEYCAFGAFDEKPNNAEDLIAYAKLVPSFFIFGKKPNIPNSLQLKEELICLQMIVRDRIIIPYKDEIVKLEERHREVLLGLVKIVYPEYFKSKTADLGNYYGIFKDNQLVAITGERMQTEGFTEVSAVITHPQHTGQGYAKQLVAHTANAILAQNKSPFLHVAKANIGAVKLYEKLGFETRREISIWNIAQQSNPKI</sequence>
<dbReference type="Proteomes" id="UP000198569">
    <property type="component" value="Unassembled WGS sequence"/>
</dbReference>
<dbReference type="RefSeq" id="WP_245709707.1">
    <property type="nucleotide sequence ID" value="NZ_FNMV01000013.1"/>
</dbReference>
<name>A0A1H3DM31_9FLAO</name>
<accession>A0A1H3DM31</accession>
<dbReference type="InterPro" id="IPR027365">
    <property type="entry name" value="GNAT_acetyltra_YdfB-like"/>
</dbReference>
<dbReference type="AlphaFoldDB" id="A0A1H3DM31"/>
<dbReference type="Pfam" id="PF08445">
    <property type="entry name" value="FR47"/>
    <property type="match status" value="1"/>
</dbReference>
<dbReference type="GO" id="GO:0016747">
    <property type="term" value="F:acyltransferase activity, transferring groups other than amino-acyl groups"/>
    <property type="evidence" value="ECO:0007669"/>
    <property type="project" value="InterPro"/>
</dbReference>
<organism evidence="2 3">
    <name type="scientific">Flavobacterium degerlachei</name>
    <dbReference type="NCBI Taxonomy" id="229203"/>
    <lineage>
        <taxon>Bacteria</taxon>
        <taxon>Pseudomonadati</taxon>
        <taxon>Bacteroidota</taxon>
        <taxon>Flavobacteriia</taxon>
        <taxon>Flavobacteriales</taxon>
        <taxon>Flavobacteriaceae</taxon>
        <taxon>Flavobacterium</taxon>
    </lineage>
</organism>
<evidence type="ECO:0000259" key="1">
    <source>
        <dbReference type="PROSITE" id="PS51186"/>
    </source>
</evidence>
<dbReference type="STRING" id="229203.SAMN05444338_11332"/>
<proteinExistence type="predicted"/>
<dbReference type="PROSITE" id="PS51186">
    <property type="entry name" value="GNAT"/>
    <property type="match status" value="1"/>
</dbReference>
<feature type="domain" description="N-acetyltransferase" evidence="1">
    <location>
        <begin position="96"/>
        <end position="240"/>
    </location>
</feature>
<dbReference type="CDD" id="cd04301">
    <property type="entry name" value="NAT_SF"/>
    <property type="match status" value="1"/>
</dbReference>
<dbReference type="PANTHER" id="PTHR31143:SF2">
    <property type="entry name" value="FR47-LIKE DOMAIN-CONTAINING PROTEIN-RELATED"/>
    <property type="match status" value="1"/>
</dbReference>
<dbReference type="InterPro" id="IPR016181">
    <property type="entry name" value="Acyl_CoA_acyltransferase"/>
</dbReference>
<dbReference type="Gene3D" id="3.40.630.30">
    <property type="match status" value="1"/>
</dbReference>
<dbReference type="PANTHER" id="PTHR31143">
    <property type="match status" value="1"/>
</dbReference>
<protein>
    <submittedName>
        <fullName evidence="2">FR47-like protein</fullName>
    </submittedName>
</protein>